<evidence type="ECO:0000256" key="2">
    <source>
        <dbReference type="ARBA" id="ARBA00022801"/>
    </source>
</evidence>
<comment type="caution">
    <text evidence="3">The sequence shown here is derived from an EMBL/GenBank/DDBJ whole genome shotgun (WGS) entry which is preliminary data.</text>
</comment>
<evidence type="ECO:0000256" key="1">
    <source>
        <dbReference type="ARBA" id="ARBA00022722"/>
    </source>
</evidence>
<dbReference type="InterPro" id="IPR016191">
    <property type="entry name" value="Ribonuclease/ribotoxin"/>
</dbReference>
<dbReference type="Gene3D" id="3.10.450.30">
    <property type="entry name" value="Microbial ribonucleases"/>
    <property type="match status" value="1"/>
</dbReference>
<evidence type="ECO:0000313" key="4">
    <source>
        <dbReference type="Proteomes" id="UP000321685"/>
    </source>
</evidence>
<accession>A0A511DQY5</accession>
<dbReference type="InterPro" id="IPR000026">
    <property type="entry name" value="N1-like"/>
</dbReference>
<dbReference type="Pfam" id="PF00545">
    <property type="entry name" value="Ribonuclease"/>
    <property type="match status" value="1"/>
</dbReference>
<protein>
    <submittedName>
        <fullName evidence="3">Uncharacterized protein</fullName>
    </submittedName>
</protein>
<proteinExistence type="predicted"/>
<keyword evidence="4" id="KW-1185">Reference proteome</keyword>
<dbReference type="GO" id="GO:0016787">
    <property type="term" value="F:hydrolase activity"/>
    <property type="evidence" value="ECO:0007669"/>
    <property type="project" value="UniProtKB-KW"/>
</dbReference>
<dbReference type="Proteomes" id="UP000321685">
    <property type="component" value="Unassembled WGS sequence"/>
</dbReference>
<dbReference type="RefSeq" id="WP_246115406.1">
    <property type="nucleotide sequence ID" value="NZ_BJVJ01000108.1"/>
</dbReference>
<evidence type="ECO:0000313" key="3">
    <source>
        <dbReference type="EMBL" id="GEL26737.1"/>
    </source>
</evidence>
<dbReference type="EMBL" id="BJVJ01000108">
    <property type="protein sequence ID" value="GEL26737.1"/>
    <property type="molecule type" value="Genomic_DNA"/>
</dbReference>
<dbReference type="GO" id="GO:0003723">
    <property type="term" value="F:RNA binding"/>
    <property type="evidence" value="ECO:0007669"/>
    <property type="project" value="InterPro"/>
</dbReference>
<sequence>MSSPRRGSSVRAALVALAVLAALVLVGTFARPGSAPPAGVDGAACATVSAQVPGAAASGLPVQPLCALPPEAAAVYAQIRAGGPYRYERDGTVFANAERLLPAEPRGYYHEFTVPTPGEADRGARRLVTGSEQELYYTGDHYAAFVVVDAAAVTR</sequence>
<name>A0A511DQY5_9PSEU</name>
<dbReference type="AlphaFoldDB" id="A0A511DQY5"/>
<keyword evidence="1" id="KW-0540">Nuclease</keyword>
<dbReference type="SUPFAM" id="SSF53933">
    <property type="entry name" value="Microbial ribonucleases"/>
    <property type="match status" value="1"/>
</dbReference>
<keyword evidence="2" id="KW-0378">Hydrolase</keyword>
<organism evidence="3 4">
    <name type="scientific">Pseudonocardia sulfidoxydans NBRC 16205</name>
    <dbReference type="NCBI Taxonomy" id="1223511"/>
    <lineage>
        <taxon>Bacteria</taxon>
        <taxon>Bacillati</taxon>
        <taxon>Actinomycetota</taxon>
        <taxon>Actinomycetes</taxon>
        <taxon>Pseudonocardiales</taxon>
        <taxon>Pseudonocardiaceae</taxon>
        <taxon>Pseudonocardia</taxon>
    </lineage>
</organism>
<gene>
    <name evidence="3" type="ORF">PSU4_56910</name>
</gene>
<dbReference type="GO" id="GO:0004521">
    <property type="term" value="F:RNA endonuclease activity"/>
    <property type="evidence" value="ECO:0007669"/>
    <property type="project" value="InterPro"/>
</dbReference>
<reference evidence="3 4" key="1">
    <citation type="submission" date="2019-07" db="EMBL/GenBank/DDBJ databases">
        <title>Whole genome shotgun sequence of Pseudonocardia sulfidoxydans NBRC 16205.</title>
        <authorList>
            <person name="Hosoyama A."/>
            <person name="Uohara A."/>
            <person name="Ohji S."/>
            <person name="Ichikawa N."/>
        </authorList>
    </citation>
    <scope>NUCLEOTIDE SEQUENCE [LARGE SCALE GENOMIC DNA]</scope>
    <source>
        <strain evidence="3 4">NBRC 16205</strain>
    </source>
</reference>